<dbReference type="PANTHER" id="PTHR36475">
    <property type="entry name" value="LEUCINE-RICH SINGLE-PASS MEMBRANE PROTEIN 1"/>
    <property type="match status" value="1"/>
</dbReference>
<dbReference type="InterPro" id="IPR028099">
    <property type="entry name" value="DUF4577"/>
</dbReference>
<keyword evidence="2" id="KW-1133">Transmembrane helix</keyword>
<feature type="region of interest" description="Disordered" evidence="1">
    <location>
        <begin position="1"/>
        <end position="22"/>
    </location>
</feature>
<dbReference type="Pfam" id="PF15145">
    <property type="entry name" value="DUF4577"/>
    <property type="match status" value="1"/>
</dbReference>
<dbReference type="OrthoDB" id="9942858at2759"/>
<feature type="compositionally biased region" description="Basic and acidic residues" evidence="1">
    <location>
        <begin position="1"/>
        <end position="10"/>
    </location>
</feature>
<feature type="transmembrane region" description="Helical" evidence="2">
    <location>
        <begin position="72"/>
        <end position="95"/>
    </location>
</feature>
<evidence type="ECO:0000313" key="5">
    <source>
        <dbReference type="RefSeq" id="XP_023393243.1"/>
    </source>
</evidence>
<dbReference type="RefSeq" id="XP_011369794.1">
    <property type="nucleotide sequence ID" value="XM_011371492.2"/>
</dbReference>
<gene>
    <name evidence="4 5" type="primary">LSMEM1</name>
</gene>
<dbReference type="GeneID" id="105299658"/>
<protein>
    <submittedName>
        <fullName evidence="4 5">Leucine-rich single-pass membrane protein 1 isoform X1</fullName>
    </submittedName>
</protein>
<dbReference type="CTD" id="286006"/>
<proteinExistence type="predicted"/>
<name>A0A6P3QSL6_PTEVA</name>
<evidence type="ECO:0000256" key="1">
    <source>
        <dbReference type="SAM" id="MobiDB-lite"/>
    </source>
</evidence>
<keyword evidence="3" id="KW-1185">Reference proteome</keyword>
<accession>A0A6P3QSL6</accession>
<evidence type="ECO:0000313" key="3">
    <source>
        <dbReference type="Proteomes" id="UP000515202"/>
    </source>
</evidence>
<keyword evidence="2" id="KW-0472">Membrane</keyword>
<keyword evidence="2" id="KW-0812">Transmembrane</keyword>
<dbReference type="PANTHER" id="PTHR36475:SF1">
    <property type="entry name" value="LEUCINE-RICH SINGLE-PASS MEMBRANE PROTEIN 1"/>
    <property type="match status" value="1"/>
</dbReference>
<sequence>MEAGLRDRGTMNHSPQDAGSDGIHEDRKLYVVDSINDLNKLNLCPAGSQHLFPLEEKTPDVGTNSGSRSHSLFFLGLIVVLIVGLVLVSFVMFLIGSSQEGKSVTCFGFASASRFPEAGGISAVRCGRAQLKPFPRVLDHNSFNVMFQMWWRGSFWAAICPQFGR</sequence>
<reference evidence="4 5" key="1">
    <citation type="submission" date="2025-04" db="UniProtKB">
        <authorList>
            <consortium name="RefSeq"/>
        </authorList>
    </citation>
    <scope>IDENTIFICATION</scope>
    <source>
        <tissue evidence="4 5">Kidney</tissue>
    </source>
</reference>
<dbReference type="KEGG" id="pvp:105299658"/>
<evidence type="ECO:0000313" key="4">
    <source>
        <dbReference type="RefSeq" id="XP_011369794.1"/>
    </source>
</evidence>
<organism evidence="3 4">
    <name type="scientific">Pteropus vampyrus</name>
    <name type="common">Large flying fox</name>
    <dbReference type="NCBI Taxonomy" id="132908"/>
    <lineage>
        <taxon>Eukaryota</taxon>
        <taxon>Metazoa</taxon>
        <taxon>Chordata</taxon>
        <taxon>Craniata</taxon>
        <taxon>Vertebrata</taxon>
        <taxon>Euteleostomi</taxon>
        <taxon>Mammalia</taxon>
        <taxon>Eutheria</taxon>
        <taxon>Laurasiatheria</taxon>
        <taxon>Chiroptera</taxon>
        <taxon>Yinpterochiroptera</taxon>
        <taxon>Pteropodoidea</taxon>
        <taxon>Pteropodidae</taxon>
        <taxon>Pteropodinae</taxon>
        <taxon>Pteropus</taxon>
    </lineage>
</organism>
<dbReference type="RefSeq" id="XP_023393243.1">
    <property type="nucleotide sequence ID" value="XM_023537475.1"/>
</dbReference>
<evidence type="ECO:0000256" key="2">
    <source>
        <dbReference type="SAM" id="Phobius"/>
    </source>
</evidence>
<dbReference type="AlphaFoldDB" id="A0A6P3QSL6"/>
<dbReference type="Proteomes" id="UP000515202">
    <property type="component" value="Unplaced"/>
</dbReference>